<accession>A0ACB8Q7Y2</accession>
<gene>
    <name evidence="1" type="ORF">K488DRAFT_90571</name>
</gene>
<reference evidence="1" key="2">
    <citation type="journal article" date="2022" name="New Phytol.">
        <title>Evolutionary transition to the ectomycorrhizal habit in the genomes of a hyperdiverse lineage of mushroom-forming fungi.</title>
        <authorList>
            <person name="Looney B."/>
            <person name="Miyauchi S."/>
            <person name="Morin E."/>
            <person name="Drula E."/>
            <person name="Courty P.E."/>
            <person name="Kohler A."/>
            <person name="Kuo A."/>
            <person name="LaButti K."/>
            <person name="Pangilinan J."/>
            <person name="Lipzen A."/>
            <person name="Riley R."/>
            <person name="Andreopoulos W."/>
            <person name="He G."/>
            <person name="Johnson J."/>
            <person name="Nolan M."/>
            <person name="Tritt A."/>
            <person name="Barry K.W."/>
            <person name="Grigoriev I.V."/>
            <person name="Nagy L.G."/>
            <person name="Hibbett D."/>
            <person name="Henrissat B."/>
            <person name="Matheny P.B."/>
            <person name="Labbe J."/>
            <person name="Martin F.M."/>
        </authorList>
    </citation>
    <scope>NUCLEOTIDE SEQUENCE</scope>
    <source>
        <strain evidence="1">EC-137</strain>
    </source>
</reference>
<evidence type="ECO:0000313" key="2">
    <source>
        <dbReference type="Proteomes" id="UP000814128"/>
    </source>
</evidence>
<evidence type="ECO:0000313" key="1">
    <source>
        <dbReference type="EMBL" id="KAI0027676.1"/>
    </source>
</evidence>
<organism evidence="1 2">
    <name type="scientific">Vararia minispora EC-137</name>
    <dbReference type="NCBI Taxonomy" id="1314806"/>
    <lineage>
        <taxon>Eukaryota</taxon>
        <taxon>Fungi</taxon>
        <taxon>Dikarya</taxon>
        <taxon>Basidiomycota</taxon>
        <taxon>Agaricomycotina</taxon>
        <taxon>Agaricomycetes</taxon>
        <taxon>Russulales</taxon>
        <taxon>Lachnocladiaceae</taxon>
        <taxon>Vararia</taxon>
    </lineage>
</organism>
<dbReference type="Proteomes" id="UP000814128">
    <property type="component" value="Unassembled WGS sequence"/>
</dbReference>
<comment type="caution">
    <text evidence="1">The sequence shown here is derived from an EMBL/GenBank/DDBJ whole genome shotgun (WGS) entry which is preliminary data.</text>
</comment>
<name>A0ACB8Q7Y2_9AGAM</name>
<reference evidence="1" key="1">
    <citation type="submission" date="2021-02" db="EMBL/GenBank/DDBJ databases">
        <authorList>
            <consortium name="DOE Joint Genome Institute"/>
            <person name="Ahrendt S."/>
            <person name="Looney B.P."/>
            <person name="Miyauchi S."/>
            <person name="Morin E."/>
            <person name="Drula E."/>
            <person name="Courty P.E."/>
            <person name="Chicoki N."/>
            <person name="Fauchery L."/>
            <person name="Kohler A."/>
            <person name="Kuo A."/>
            <person name="Labutti K."/>
            <person name="Pangilinan J."/>
            <person name="Lipzen A."/>
            <person name="Riley R."/>
            <person name="Andreopoulos W."/>
            <person name="He G."/>
            <person name="Johnson J."/>
            <person name="Barry K.W."/>
            <person name="Grigoriev I.V."/>
            <person name="Nagy L."/>
            <person name="Hibbett D."/>
            <person name="Henrissat B."/>
            <person name="Matheny P.B."/>
            <person name="Labbe J."/>
            <person name="Martin F."/>
        </authorList>
    </citation>
    <scope>NUCLEOTIDE SEQUENCE</scope>
    <source>
        <strain evidence="1">EC-137</strain>
    </source>
</reference>
<proteinExistence type="predicted"/>
<keyword evidence="2" id="KW-1185">Reference proteome</keyword>
<sequence>MSQRRRSPSPFFLCVFGFLRLLSLAAARPTRPSHTQARTGNTQNDLDNNTPTLAFDAIKTILGLGTHATSGVVNGLDVPQTADFVAAMAEYDRHMDSTTFMNNATQLFQNFQRLNPTFTTYVAAYCYGLAVNSDTARWGLAAYHIYNTYNNRDFLGAAENIWNQLQPSFVNASDAALGHLTSSPGNGAFSPTCAPAGNSSQAVPVQGAVFFTHTNPTVNGETIGPFIVLSSHLYRETQNDTYRSAAEQSIDFFTTFLISGANVFDAYNVDNCSLVDDRLFTYNAGFFIEGVSVYANVTGNYTSLTSSDNLHALVSTQVTAGFGNWTCPGGNSPEPDIEHSQCPSGVFNVDTNDLTTDWKAIFVHGLYEYVTRSSANTPVTNLVEEFINRQFQAVLKRAVARLQNVRAYGSNWNGPQPSILTLPGQLAAAGLFNVVLALQGPITAVSPTGSSATTPPSSSTKTVPSDSSFASRTHVGAIVGGVIGSITSLALLAALLLFFRRRTRRHAYYQPRPIPEPRHRENAIDPFPSSSSPPPEPTSRRVRTADGTRITKVQRERYAPSAASVFPVVPAYSIAPGPEHAAAHTNASARTINVDTETLQRVSTSFQSLMARMQRREDIRRHGRGACREESQTVMQEWTAPRYLEHDHKEPL</sequence>
<protein>
    <submittedName>
        <fullName evidence="1">Uncharacterized protein</fullName>
    </submittedName>
</protein>
<dbReference type="EMBL" id="MU273858">
    <property type="protein sequence ID" value="KAI0027676.1"/>
    <property type="molecule type" value="Genomic_DNA"/>
</dbReference>